<dbReference type="InterPro" id="IPR009100">
    <property type="entry name" value="AcylCoA_DH/oxidase_NM_dom_sf"/>
</dbReference>
<dbReference type="InterPro" id="IPR013786">
    <property type="entry name" value="AcylCoA_DH/ox_N"/>
</dbReference>
<evidence type="ECO:0000259" key="7">
    <source>
        <dbReference type="Pfam" id="PF02771"/>
    </source>
</evidence>
<evidence type="ECO:0000313" key="8">
    <source>
        <dbReference type="EMBL" id="GAA4548462.1"/>
    </source>
</evidence>
<gene>
    <name evidence="8" type="ORF">GCM10023175_34780</name>
</gene>
<feature type="domain" description="Acyl-CoA dehydrogenase/oxidase N-terminal" evidence="7">
    <location>
        <begin position="7"/>
        <end position="118"/>
    </location>
</feature>
<sequence>MSMLFDDEQKALAESVRAFLADTAPPSRVREVMATPEGVDRAHWTRCAAELGLHGMAVPEEFGGAGFSDFEQAIVFEEMGRALYTGPYLASVALAAAVVTASGDETAQKRLLPALADGSVVGTVALVDRDGSLGSPAVTARPAADGALALDGTAHHVLAAATADVLLLVVDTEDGAALVEVDLRSATGVRIEPLGTLDQTRKQAHVHLTGTAASTVGVANGHEVVDRALDLARVMLAAEQLGVAQACLEASVEYAKIRTQFGRPIGSFQAIKHRCADMLIAAETARSAVYHAADLARAGASAAVAAPMALALATDAALFAARQNIQIHGGIGCTWEHDAHLYYRRAESNALLLGSSDNQRRLLATRVGIRP</sequence>
<keyword evidence="5" id="KW-0560">Oxidoreductase</keyword>
<comment type="cofactor">
    <cofactor evidence="1">
        <name>FAD</name>
        <dbReference type="ChEBI" id="CHEBI:57692"/>
    </cofactor>
</comment>
<keyword evidence="4" id="KW-0274">FAD</keyword>
<dbReference type="EMBL" id="BAABGT010000040">
    <property type="protein sequence ID" value="GAA4548462.1"/>
    <property type="molecule type" value="Genomic_DNA"/>
</dbReference>
<evidence type="ECO:0000256" key="3">
    <source>
        <dbReference type="ARBA" id="ARBA00022630"/>
    </source>
</evidence>
<comment type="similarity">
    <text evidence="2">Belongs to the acyl-CoA dehydrogenase family.</text>
</comment>
<dbReference type="InterPro" id="IPR036250">
    <property type="entry name" value="AcylCo_DH-like_C"/>
</dbReference>
<evidence type="ECO:0000259" key="6">
    <source>
        <dbReference type="Pfam" id="PF00441"/>
    </source>
</evidence>
<dbReference type="Pfam" id="PF02771">
    <property type="entry name" value="Acyl-CoA_dh_N"/>
    <property type="match status" value="1"/>
</dbReference>
<dbReference type="InterPro" id="IPR037069">
    <property type="entry name" value="AcylCoA_DH/ox_N_sf"/>
</dbReference>
<keyword evidence="3" id="KW-0285">Flavoprotein</keyword>
<dbReference type="Gene3D" id="2.40.110.10">
    <property type="entry name" value="Butyryl-CoA Dehydrogenase, subunit A, domain 2"/>
    <property type="match status" value="1"/>
</dbReference>
<organism evidence="8 9">
    <name type="scientific">Pseudonocardia xishanensis</name>
    <dbReference type="NCBI Taxonomy" id="630995"/>
    <lineage>
        <taxon>Bacteria</taxon>
        <taxon>Bacillati</taxon>
        <taxon>Actinomycetota</taxon>
        <taxon>Actinomycetes</taxon>
        <taxon>Pseudonocardiales</taxon>
        <taxon>Pseudonocardiaceae</taxon>
        <taxon>Pseudonocardia</taxon>
    </lineage>
</organism>
<dbReference type="Proteomes" id="UP001501598">
    <property type="component" value="Unassembled WGS sequence"/>
</dbReference>
<dbReference type="RefSeq" id="WP_345419133.1">
    <property type="nucleotide sequence ID" value="NZ_BAABGT010000040.1"/>
</dbReference>
<reference evidence="9" key="1">
    <citation type="journal article" date="2019" name="Int. J. Syst. Evol. Microbiol.">
        <title>The Global Catalogue of Microorganisms (GCM) 10K type strain sequencing project: providing services to taxonomists for standard genome sequencing and annotation.</title>
        <authorList>
            <consortium name="The Broad Institute Genomics Platform"/>
            <consortium name="The Broad Institute Genome Sequencing Center for Infectious Disease"/>
            <person name="Wu L."/>
            <person name="Ma J."/>
        </authorList>
    </citation>
    <scope>NUCLEOTIDE SEQUENCE [LARGE SCALE GENOMIC DNA]</scope>
    <source>
        <strain evidence="9">JCM 17906</strain>
    </source>
</reference>
<evidence type="ECO:0000256" key="5">
    <source>
        <dbReference type="ARBA" id="ARBA00023002"/>
    </source>
</evidence>
<dbReference type="CDD" id="cd00567">
    <property type="entry name" value="ACAD"/>
    <property type="match status" value="1"/>
</dbReference>
<name>A0ABP8RVA5_9PSEU</name>
<keyword evidence="9" id="KW-1185">Reference proteome</keyword>
<evidence type="ECO:0000256" key="2">
    <source>
        <dbReference type="ARBA" id="ARBA00009347"/>
    </source>
</evidence>
<dbReference type="SUPFAM" id="SSF56645">
    <property type="entry name" value="Acyl-CoA dehydrogenase NM domain-like"/>
    <property type="match status" value="1"/>
</dbReference>
<evidence type="ECO:0000256" key="1">
    <source>
        <dbReference type="ARBA" id="ARBA00001974"/>
    </source>
</evidence>
<dbReference type="Gene3D" id="1.10.540.10">
    <property type="entry name" value="Acyl-CoA dehydrogenase/oxidase, N-terminal domain"/>
    <property type="match status" value="1"/>
</dbReference>
<dbReference type="InterPro" id="IPR009075">
    <property type="entry name" value="AcylCo_DH/oxidase_C"/>
</dbReference>
<dbReference type="PANTHER" id="PTHR43884:SF20">
    <property type="entry name" value="ACYL-COA DEHYDROGENASE FADE28"/>
    <property type="match status" value="1"/>
</dbReference>
<accession>A0ABP8RVA5</accession>
<evidence type="ECO:0000256" key="4">
    <source>
        <dbReference type="ARBA" id="ARBA00022827"/>
    </source>
</evidence>
<dbReference type="Gene3D" id="1.20.140.10">
    <property type="entry name" value="Butyryl-CoA Dehydrogenase, subunit A, domain 3"/>
    <property type="match status" value="1"/>
</dbReference>
<comment type="caution">
    <text evidence="8">The sequence shown here is derived from an EMBL/GenBank/DDBJ whole genome shotgun (WGS) entry which is preliminary data.</text>
</comment>
<evidence type="ECO:0000313" key="9">
    <source>
        <dbReference type="Proteomes" id="UP001501598"/>
    </source>
</evidence>
<dbReference type="SUPFAM" id="SSF47203">
    <property type="entry name" value="Acyl-CoA dehydrogenase C-terminal domain-like"/>
    <property type="match status" value="1"/>
</dbReference>
<dbReference type="PANTHER" id="PTHR43884">
    <property type="entry name" value="ACYL-COA DEHYDROGENASE"/>
    <property type="match status" value="1"/>
</dbReference>
<dbReference type="Pfam" id="PF00441">
    <property type="entry name" value="Acyl-CoA_dh_1"/>
    <property type="match status" value="1"/>
</dbReference>
<proteinExistence type="inferred from homology"/>
<protein>
    <submittedName>
        <fullName evidence="8">Acyl-CoA dehydrogenase family protein</fullName>
    </submittedName>
</protein>
<dbReference type="InterPro" id="IPR046373">
    <property type="entry name" value="Acyl-CoA_Oxase/DH_mid-dom_sf"/>
</dbReference>
<feature type="domain" description="Acyl-CoA dehydrogenase/oxidase C-terminal" evidence="6">
    <location>
        <begin position="220"/>
        <end position="367"/>
    </location>
</feature>